<dbReference type="InterPro" id="IPR001019">
    <property type="entry name" value="Gprotein_alpha_su"/>
</dbReference>
<evidence type="ECO:0000256" key="1">
    <source>
        <dbReference type="ARBA" id="ARBA00022723"/>
    </source>
</evidence>
<evidence type="ECO:0000256" key="3">
    <source>
        <dbReference type="ARBA" id="ARBA00023134"/>
    </source>
</evidence>
<feature type="region of interest" description="Disordered" evidence="7">
    <location>
        <begin position="118"/>
        <end position="137"/>
    </location>
</feature>
<dbReference type="PANTHER" id="PTHR10218:SF360">
    <property type="entry name" value="GUANINE NUCLEOTIDE-BINDING PROTEIN SUBUNIT ALPHA HOMOLOG"/>
    <property type="match status" value="1"/>
</dbReference>
<dbReference type="AlphaFoldDB" id="A0A9P6HR36"/>
<evidence type="ECO:0000256" key="4">
    <source>
        <dbReference type="ARBA" id="ARBA00023224"/>
    </source>
</evidence>
<name>A0A9P6HR36_9AGAM</name>
<organism evidence="8 9">
    <name type="scientific">Thelephora terrestris</name>
    <dbReference type="NCBI Taxonomy" id="56493"/>
    <lineage>
        <taxon>Eukaryota</taxon>
        <taxon>Fungi</taxon>
        <taxon>Dikarya</taxon>
        <taxon>Basidiomycota</taxon>
        <taxon>Agaricomycotina</taxon>
        <taxon>Agaricomycetes</taxon>
        <taxon>Thelephorales</taxon>
        <taxon>Thelephoraceae</taxon>
        <taxon>Thelephora</taxon>
    </lineage>
</organism>
<reference evidence="8" key="1">
    <citation type="journal article" date="2020" name="Nat. Commun.">
        <title>Large-scale genome sequencing of mycorrhizal fungi provides insights into the early evolution of symbiotic traits.</title>
        <authorList>
            <person name="Miyauchi S."/>
            <person name="Kiss E."/>
            <person name="Kuo A."/>
            <person name="Drula E."/>
            <person name="Kohler A."/>
            <person name="Sanchez-Garcia M."/>
            <person name="Morin E."/>
            <person name="Andreopoulos B."/>
            <person name="Barry K.W."/>
            <person name="Bonito G."/>
            <person name="Buee M."/>
            <person name="Carver A."/>
            <person name="Chen C."/>
            <person name="Cichocki N."/>
            <person name="Clum A."/>
            <person name="Culley D."/>
            <person name="Crous P.W."/>
            <person name="Fauchery L."/>
            <person name="Girlanda M."/>
            <person name="Hayes R.D."/>
            <person name="Keri Z."/>
            <person name="LaButti K."/>
            <person name="Lipzen A."/>
            <person name="Lombard V."/>
            <person name="Magnuson J."/>
            <person name="Maillard F."/>
            <person name="Murat C."/>
            <person name="Nolan M."/>
            <person name="Ohm R.A."/>
            <person name="Pangilinan J."/>
            <person name="Pereira M.F."/>
            <person name="Perotto S."/>
            <person name="Peter M."/>
            <person name="Pfister S."/>
            <person name="Riley R."/>
            <person name="Sitrit Y."/>
            <person name="Stielow J.B."/>
            <person name="Szollosi G."/>
            <person name="Zifcakova L."/>
            <person name="Stursova M."/>
            <person name="Spatafora J.W."/>
            <person name="Tedersoo L."/>
            <person name="Vaario L.M."/>
            <person name="Yamada A."/>
            <person name="Yan M."/>
            <person name="Wang P."/>
            <person name="Xu J."/>
            <person name="Bruns T."/>
            <person name="Baldrian P."/>
            <person name="Vilgalys R."/>
            <person name="Dunand C."/>
            <person name="Henrissat B."/>
            <person name="Grigoriev I.V."/>
            <person name="Hibbett D."/>
            <person name="Nagy L.G."/>
            <person name="Martin F.M."/>
        </authorList>
    </citation>
    <scope>NUCLEOTIDE SEQUENCE</scope>
    <source>
        <strain evidence="8">UH-Tt-Lm1</strain>
    </source>
</reference>
<evidence type="ECO:0000256" key="7">
    <source>
        <dbReference type="SAM" id="MobiDB-lite"/>
    </source>
</evidence>
<evidence type="ECO:0000313" key="9">
    <source>
        <dbReference type="Proteomes" id="UP000736335"/>
    </source>
</evidence>
<dbReference type="SUPFAM" id="SSF47895">
    <property type="entry name" value="Transducin (alpha subunit), insertion domain"/>
    <property type="match status" value="1"/>
</dbReference>
<feature type="binding site" evidence="5">
    <location>
        <begin position="413"/>
        <end position="416"/>
    </location>
    <ligand>
        <name>GTP</name>
        <dbReference type="ChEBI" id="CHEBI:37565"/>
    </ligand>
</feature>
<dbReference type="Proteomes" id="UP000736335">
    <property type="component" value="Unassembled WGS sequence"/>
</dbReference>
<keyword evidence="2 5" id="KW-0547">Nucleotide-binding</keyword>
<evidence type="ECO:0000256" key="6">
    <source>
        <dbReference type="PIRSR" id="PIRSR601019-2"/>
    </source>
</evidence>
<accession>A0A9P6HR36</accession>
<dbReference type="SMART" id="SM00275">
    <property type="entry name" value="G_alpha"/>
    <property type="match status" value="1"/>
</dbReference>
<keyword evidence="1 6" id="KW-0479">Metal-binding</keyword>
<dbReference type="GO" id="GO:0003924">
    <property type="term" value="F:GTPase activity"/>
    <property type="evidence" value="ECO:0007669"/>
    <property type="project" value="InterPro"/>
</dbReference>
<dbReference type="SUPFAM" id="SSF52540">
    <property type="entry name" value="P-loop containing nucleoside triphosphate hydrolases"/>
    <property type="match status" value="1"/>
</dbReference>
<dbReference type="PROSITE" id="PS51882">
    <property type="entry name" value="G_ALPHA"/>
    <property type="match status" value="1"/>
</dbReference>
<dbReference type="GO" id="GO:0007188">
    <property type="term" value="P:adenylate cyclase-modulating G protein-coupled receptor signaling pathway"/>
    <property type="evidence" value="ECO:0007669"/>
    <property type="project" value="TreeGrafter"/>
</dbReference>
<dbReference type="GO" id="GO:0031683">
    <property type="term" value="F:G-protein beta/gamma-subunit complex binding"/>
    <property type="evidence" value="ECO:0007669"/>
    <property type="project" value="InterPro"/>
</dbReference>
<dbReference type="Pfam" id="PF00503">
    <property type="entry name" value="G-alpha"/>
    <property type="match status" value="1"/>
</dbReference>
<keyword evidence="3 5" id="KW-0342">GTP-binding</keyword>
<keyword evidence="9" id="KW-1185">Reference proteome</keyword>
<feature type="compositionally biased region" description="Low complexity" evidence="7">
    <location>
        <begin position="128"/>
        <end position="137"/>
    </location>
</feature>
<dbReference type="InterPro" id="IPR011025">
    <property type="entry name" value="GproteinA_insert"/>
</dbReference>
<dbReference type="GO" id="GO:0005834">
    <property type="term" value="C:heterotrimeric G-protein complex"/>
    <property type="evidence" value="ECO:0007669"/>
    <property type="project" value="TreeGrafter"/>
</dbReference>
<dbReference type="GO" id="GO:0005525">
    <property type="term" value="F:GTP binding"/>
    <property type="evidence" value="ECO:0007669"/>
    <property type="project" value="UniProtKB-KW"/>
</dbReference>
<dbReference type="InterPro" id="IPR027417">
    <property type="entry name" value="P-loop_NTPase"/>
</dbReference>
<comment type="caution">
    <text evidence="8">The sequence shown here is derived from an EMBL/GenBank/DDBJ whole genome shotgun (WGS) entry which is preliminary data.</text>
</comment>
<dbReference type="GO" id="GO:0001664">
    <property type="term" value="F:G protein-coupled receptor binding"/>
    <property type="evidence" value="ECO:0007669"/>
    <property type="project" value="TreeGrafter"/>
</dbReference>
<protein>
    <submittedName>
        <fullName evidence="8">G-alpha-domain-containing protein</fullName>
    </submittedName>
</protein>
<keyword evidence="6" id="KW-0460">Magnesium</keyword>
<dbReference type="OrthoDB" id="5817230at2759"/>
<dbReference type="GO" id="GO:0005737">
    <property type="term" value="C:cytoplasm"/>
    <property type="evidence" value="ECO:0007669"/>
    <property type="project" value="TreeGrafter"/>
</dbReference>
<evidence type="ECO:0000256" key="2">
    <source>
        <dbReference type="ARBA" id="ARBA00022741"/>
    </source>
</evidence>
<feature type="region of interest" description="Disordered" evidence="7">
    <location>
        <begin position="1"/>
        <end position="23"/>
    </location>
</feature>
<dbReference type="EMBL" id="WIUZ02000001">
    <property type="protein sequence ID" value="KAF9793168.1"/>
    <property type="molecule type" value="Genomic_DNA"/>
</dbReference>
<proteinExistence type="predicted"/>
<dbReference type="PANTHER" id="PTHR10218">
    <property type="entry name" value="GTP-BINDING PROTEIN ALPHA SUBUNIT"/>
    <property type="match status" value="1"/>
</dbReference>
<dbReference type="PRINTS" id="PR00318">
    <property type="entry name" value="GPROTEINA"/>
</dbReference>
<feature type="binding site" evidence="5">
    <location>
        <position position="473"/>
    </location>
    <ligand>
        <name>GTP</name>
        <dbReference type="ChEBI" id="CHEBI:37565"/>
    </ligand>
</feature>
<dbReference type="GO" id="GO:0046872">
    <property type="term" value="F:metal ion binding"/>
    <property type="evidence" value="ECO:0007669"/>
    <property type="project" value="UniProtKB-KW"/>
</dbReference>
<feature type="binding site" evidence="6">
    <location>
        <position position="321"/>
    </location>
    <ligand>
        <name>Mg(2+)</name>
        <dbReference type="ChEBI" id="CHEBI:18420"/>
    </ligand>
</feature>
<reference evidence="8" key="2">
    <citation type="submission" date="2020-11" db="EMBL/GenBank/DDBJ databases">
        <authorList>
            <consortium name="DOE Joint Genome Institute"/>
            <person name="Kuo A."/>
            <person name="Miyauchi S."/>
            <person name="Kiss E."/>
            <person name="Drula E."/>
            <person name="Kohler A."/>
            <person name="Sanchez-Garcia M."/>
            <person name="Andreopoulos B."/>
            <person name="Barry K.W."/>
            <person name="Bonito G."/>
            <person name="Buee M."/>
            <person name="Carver A."/>
            <person name="Chen C."/>
            <person name="Cichocki N."/>
            <person name="Clum A."/>
            <person name="Culley D."/>
            <person name="Crous P.W."/>
            <person name="Fauchery L."/>
            <person name="Girlanda M."/>
            <person name="Hayes R."/>
            <person name="Keri Z."/>
            <person name="Labutti K."/>
            <person name="Lipzen A."/>
            <person name="Lombard V."/>
            <person name="Magnuson J."/>
            <person name="Maillard F."/>
            <person name="Morin E."/>
            <person name="Murat C."/>
            <person name="Nolan M."/>
            <person name="Ohm R."/>
            <person name="Pangilinan J."/>
            <person name="Pereira M."/>
            <person name="Perotto S."/>
            <person name="Peter M."/>
            <person name="Riley R."/>
            <person name="Sitrit Y."/>
            <person name="Stielow B."/>
            <person name="Szollosi G."/>
            <person name="Zifcakova L."/>
            <person name="Stursova M."/>
            <person name="Spatafora J.W."/>
            <person name="Tedersoo L."/>
            <person name="Vaario L.-M."/>
            <person name="Yamada A."/>
            <person name="Yan M."/>
            <person name="Wang P."/>
            <person name="Xu J."/>
            <person name="Bruns T."/>
            <person name="Baldrian P."/>
            <person name="Vilgalys R."/>
            <person name="Henrissat B."/>
            <person name="Grigoriev I.V."/>
            <person name="Hibbett D."/>
            <person name="Nagy L.G."/>
            <person name="Martin F.M."/>
        </authorList>
    </citation>
    <scope>NUCLEOTIDE SEQUENCE</scope>
    <source>
        <strain evidence="8">UH-Tt-Lm1</strain>
    </source>
</reference>
<dbReference type="FunFam" id="3.40.50.300:FF:000692">
    <property type="entry name" value="Guanine nucleotide-binding protein subunit alpha"/>
    <property type="match status" value="1"/>
</dbReference>
<sequence>MSVIPSPNPFIHNFLPREDEPPHERALREQEEARAKAVSDAIDEQIRQDKVAFKKYQKAIKLLLLGQSESGKSTTIKNFQLKYAYKEWVQERGSWKTVIHLNLIRSVTTVLEIMDSVMKEQQDRPRPQQRSLSPSRSFQRAAATATFSSSEETGNLDEPSQDVVYDFSDKHKVLQLRLQPLSRVQRDLEKYLGSAALEPDQVPTTDNITFPGSEGGIPRRNAEFSVSVNSSWKARLLGKEDSKKSADKKHAQGLHDATEILYRCGPDIKQLWTDDVVQQVLTETEAQLKHSSGFFMDDVDRIVARDYEPSDQDVVKARLRTVGVQEYHLSIPGSTGHHDWILYDVGGSRASRTIWGSYFDNINSIIFLAPTSCFDQRLAEDSKVNRLEDSLVIWKHICGSKLLENIQLILFLNKIDLLKEKLESGVRFDKHIVNYGKHPNDLPSVTAFLKHQFKTILRNSKIQRVFYCYLTSAADTKAMATTLATIYDGVIRNALDRAQFL</sequence>
<evidence type="ECO:0000256" key="5">
    <source>
        <dbReference type="PIRSR" id="PIRSR601019-1"/>
    </source>
</evidence>
<gene>
    <name evidence="8" type="ORF">BJ322DRAFT_1103598</name>
</gene>
<keyword evidence="4" id="KW-0807">Transducer</keyword>
<evidence type="ECO:0000313" key="8">
    <source>
        <dbReference type="EMBL" id="KAF9793168.1"/>
    </source>
</evidence>
<dbReference type="Gene3D" id="3.40.50.300">
    <property type="entry name" value="P-loop containing nucleotide triphosphate hydrolases"/>
    <property type="match status" value="2"/>
</dbReference>